<name>A0A6N9HP36_9BURK</name>
<feature type="domain" description="Subtilisin-like protease fibronectin type-III" evidence="12">
    <location>
        <begin position="729"/>
        <end position="822"/>
    </location>
</feature>
<evidence type="ECO:0000313" key="13">
    <source>
        <dbReference type="EMBL" id="MYN05047.1"/>
    </source>
</evidence>
<dbReference type="EMBL" id="WWCJ01000024">
    <property type="protein sequence ID" value="MYN05047.1"/>
    <property type="molecule type" value="Genomic_DNA"/>
</dbReference>
<dbReference type="AlphaFoldDB" id="A0A6N9HP36"/>
<comment type="caution">
    <text evidence="13">The sequence shown here is derived from an EMBL/GenBank/DDBJ whole genome shotgun (WGS) entry which is preliminary data.</text>
</comment>
<feature type="region of interest" description="Disordered" evidence="7">
    <location>
        <begin position="253"/>
        <end position="272"/>
    </location>
</feature>
<dbReference type="RefSeq" id="WP_161027999.1">
    <property type="nucleotide sequence ID" value="NZ_WWCJ01000024.1"/>
</dbReference>
<evidence type="ECO:0000256" key="2">
    <source>
        <dbReference type="ARBA" id="ARBA00022670"/>
    </source>
</evidence>
<feature type="domain" description="Peptidase S8/S53" evidence="9">
    <location>
        <begin position="159"/>
        <end position="664"/>
    </location>
</feature>
<dbReference type="PROSITE" id="PS51892">
    <property type="entry name" value="SUBTILASE"/>
    <property type="match status" value="1"/>
</dbReference>
<dbReference type="InterPro" id="IPR003137">
    <property type="entry name" value="PA_domain"/>
</dbReference>
<evidence type="ECO:0000256" key="5">
    <source>
        <dbReference type="PIRSR" id="PIRSR615500-1"/>
    </source>
</evidence>
<dbReference type="PROSITE" id="PS00138">
    <property type="entry name" value="SUBTILASE_SER"/>
    <property type="match status" value="1"/>
</dbReference>
<sequence length="1061" mass="107784">MKLRPLSLAVLTVLSVLAAHAGADEARHSYIVQLADAPVANYAGGVSGLPATKPAAGSRLNISAQDVQNYIAYLDQKQNNAAALVPDAQIVHKYKLVLNGFSARLTDSEVRALKKSGAIASISADEGRSLDTNFTAKFLGLDNPGDGLWTKLGGNSKAGENIVIGIIDGGIWPEHLSYADRVDGQGKPTFDVGGTLVYDSPVGWNGACQTGQGFTSAHCNNKLIGARYFNAGFIASGRQLHWTDFISPRDSLAGAEGQGGHGTHTSSTAGGNFGVTGSQGGISLGSMSGMAPRARLAAYKVCWTFPDPTNPDGTGSRNTCYQSDSVAAIDRAVADGVHVLNFSISGDQTSVMDPVEQAFFNAAAAGVFVAASAGNNGPANTVAHLSPWLTTVGASTHNRSGASTLTLGNGATYSGASFNQTPLPATATILARNAAMKPYAELSTADQTAARLCYTAADRSAFGGGADGALDPAKVSGKVLLCERGNSARVDKSRAVKEAGGVGMILMDTSAAQAPVADLHSLPAVHLNFANGSAARSWINANPDGSSSIAKAEMVSSSTPAPLMGSFSSRGPNKHNANILKPDLTAPGVDILAGVTADYLTQAERDAIADGTLVPEAKWASYNGTSMSSPHVAGLAALLRQAHPSWSPAAIKSALMTTAGPTLNDGLTGMAQGTLPWGQGAGHVRPNKALDPGLVYDNGPIDWVRFMCGIPGTLSASTCAPFGSIAPYNLNLASLTAASVLGKLTMTRTVTNVGSQASTYTASATLPGFTVAVNPASLTLAPGAKATFTVTLTNTSTPANTWSYGSLTWSDDAGHVVRSPLTARPTMLAAPSVVVNEAASGSTTYTIGAGFTGPLVAAKGGLKAALRSDATVGQDDSGDGGLAACQAGGNAGVKVHEVAVPANALVARFSLFDVDTSGYKAGEHDDLDLVVLSGSGSLVGSSGGATSSEVVTLSKPAAGTYKVCVVGYKPLGGSSDYTLSSWTVAKDETAGNFKASLPPAVFTGATATIAASWSGLGSAKHLGAIQLTAPGGAVSTTLLEVDTTVPVPEPSVERQAMNRRD</sequence>
<accession>A0A6N9HP36</accession>
<keyword evidence="3 6" id="KW-0378">Hydrolase</keyword>
<evidence type="ECO:0000259" key="10">
    <source>
        <dbReference type="Pfam" id="PF02225"/>
    </source>
</evidence>
<evidence type="ECO:0000256" key="3">
    <source>
        <dbReference type="ARBA" id="ARBA00022801"/>
    </source>
</evidence>
<dbReference type="Gene3D" id="2.60.120.380">
    <property type="match status" value="1"/>
</dbReference>
<dbReference type="InterPro" id="IPR037045">
    <property type="entry name" value="S8pro/Inhibitor_I9_sf"/>
</dbReference>
<dbReference type="SUPFAM" id="SSF52743">
    <property type="entry name" value="Subtilisin-like"/>
    <property type="match status" value="1"/>
</dbReference>
<dbReference type="CDD" id="cd02120">
    <property type="entry name" value="PA_subtilisin_like"/>
    <property type="match status" value="1"/>
</dbReference>
<feature type="active site" description="Charge relay system" evidence="5 6">
    <location>
        <position position="168"/>
    </location>
</feature>
<organism evidence="13 14">
    <name type="scientific">Pseudoduganella guangdongensis</name>
    <dbReference type="NCBI Taxonomy" id="2692179"/>
    <lineage>
        <taxon>Bacteria</taxon>
        <taxon>Pseudomonadati</taxon>
        <taxon>Pseudomonadota</taxon>
        <taxon>Betaproteobacteria</taxon>
        <taxon>Burkholderiales</taxon>
        <taxon>Oxalobacteraceae</taxon>
        <taxon>Telluria group</taxon>
        <taxon>Pseudoduganella</taxon>
    </lineage>
</organism>
<dbReference type="Gene3D" id="2.60.40.2310">
    <property type="match status" value="1"/>
</dbReference>
<keyword evidence="8" id="KW-0732">Signal</keyword>
<proteinExistence type="inferred from homology"/>
<feature type="signal peptide" evidence="8">
    <location>
        <begin position="1"/>
        <end position="21"/>
    </location>
</feature>
<feature type="chain" id="PRO_5026665055" evidence="8">
    <location>
        <begin position="22"/>
        <end position="1061"/>
    </location>
</feature>
<evidence type="ECO:0000256" key="7">
    <source>
        <dbReference type="SAM" id="MobiDB-lite"/>
    </source>
</evidence>
<dbReference type="InterPro" id="IPR023828">
    <property type="entry name" value="Peptidase_S8_Ser-AS"/>
</dbReference>
<feature type="active site" description="Charge relay system" evidence="5 6">
    <location>
        <position position="626"/>
    </location>
</feature>
<feature type="domain" description="Inhibitor I9" evidence="11">
    <location>
        <begin position="29"/>
        <end position="130"/>
    </location>
</feature>
<dbReference type="InterPro" id="IPR045051">
    <property type="entry name" value="SBT"/>
</dbReference>
<dbReference type="Pfam" id="PF17766">
    <property type="entry name" value="fn3_6"/>
    <property type="match status" value="1"/>
</dbReference>
<reference evidence="13 14" key="1">
    <citation type="submission" date="2019-12" db="EMBL/GenBank/DDBJ databases">
        <title>Novel species isolated from a subtropical stream in China.</title>
        <authorList>
            <person name="Lu H."/>
        </authorList>
    </citation>
    <scope>NUCLEOTIDE SEQUENCE [LARGE SCALE GENOMIC DNA]</scope>
    <source>
        <strain evidence="13 14">DS3</strain>
    </source>
</reference>
<keyword evidence="2 6" id="KW-0645">Protease</keyword>
<dbReference type="InterPro" id="IPR015500">
    <property type="entry name" value="Peptidase_S8_subtilisin-rel"/>
</dbReference>
<dbReference type="PRINTS" id="PR00723">
    <property type="entry name" value="SUBTILISIN"/>
</dbReference>
<dbReference type="Pfam" id="PF00082">
    <property type="entry name" value="Peptidase_S8"/>
    <property type="match status" value="1"/>
</dbReference>
<dbReference type="Gene3D" id="3.50.30.30">
    <property type="match status" value="1"/>
</dbReference>
<protein>
    <submittedName>
        <fullName evidence="13">S8 family serine peptidase</fullName>
    </submittedName>
</protein>
<dbReference type="SUPFAM" id="SSF52025">
    <property type="entry name" value="PA domain"/>
    <property type="match status" value="1"/>
</dbReference>
<evidence type="ECO:0000256" key="6">
    <source>
        <dbReference type="PROSITE-ProRule" id="PRU01240"/>
    </source>
</evidence>
<dbReference type="Gene3D" id="3.40.50.200">
    <property type="entry name" value="Peptidase S8/S53 domain"/>
    <property type="match status" value="1"/>
</dbReference>
<evidence type="ECO:0000313" key="14">
    <source>
        <dbReference type="Proteomes" id="UP000448575"/>
    </source>
</evidence>
<evidence type="ECO:0000259" key="12">
    <source>
        <dbReference type="Pfam" id="PF17766"/>
    </source>
</evidence>
<dbReference type="Pfam" id="PF02225">
    <property type="entry name" value="PA"/>
    <property type="match status" value="1"/>
</dbReference>
<dbReference type="GO" id="GO:0004252">
    <property type="term" value="F:serine-type endopeptidase activity"/>
    <property type="evidence" value="ECO:0007669"/>
    <property type="project" value="UniProtKB-UniRule"/>
</dbReference>
<dbReference type="Proteomes" id="UP000448575">
    <property type="component" value="Unassembled WGS sequence"/>
</dbReference>
<dbReference type="GO" id="GO:0006508">
    <property type="term" value="P:proteolysis"/>
    <property type="evidence" value="ECO:0007669"/>
    <property type="project" value="UniProtKB-KW"/>
</dbReference>
<evidence type="ECO:0000256" key="4">
    <source>
        <dbReference type="ARBA" id="ARBA00022825"/>
    </source>
</evidence>
<dbReference type="InterPro" id="IPR010259">
    <property type="entry name" value="S8pro/Inhibitor_I9"/>
</dbReference>
<gene>
    <name evidence="13" type="ORF">GTP41_23400</name>
</gene>
<keyword evidence="14" id="KW-1185">Reference proteome</keyword>
<dbReference type="Gene3D" id="3.30.70.80">
    <property type="entry name" value="Peptidase S8 propeptide/proteinase inhibitor I9"/>
    <property type="match status" value="1"/>
</dbReference>
<feature type="active site" description="Charge relay system" evidence="5 6">
    <location>
        <position position="261"/>
    </location>
</feature>
<dbReference type="InterPro" id="IPR036852">
    <property type="entry name" value="Peptidase_S8/S53_dom_sf"/>
</dbReference>
<dbReference type="Pfam" id="PF05922">
    <property type="entry name" value="Inhibitor_I9"/>
    <property type="match status" value="1"/>
</dbReference>
<evidence type="ECO:0000259" key="9">
    <source>
        <dbReference type="Pfam" id="PF00082"/>
    </source>
</evidence>
<comment type="similarity">
    <text evidence="1 6">Belongs to the peptidase S8 family.</text>
</comment>
<evidence type="ECO:0000259" key="11">
    <source>
        <dbReference type="Pfam" id="PF05922"/>
    </source>
</evidence>
<dbReference type="PANTHER" id="PTHR10795">
    <property type="entry name" value="PROPROTEIN CONVERTASE SUBTILISIN/KEXIN"/>
    <property type="match status" value="1"/>
</dbReference>
<keyword evidence="4 6" id="KW-0720">Serine protease</keyword>
<dbReference type="InterPro" id="IPR000209">
    <property type="entry name" value="Peptidase_S8/S53_dom"/>
</dbReference>
<feature type="domain" description="PA" evidence="10">
    <location>
        <begin position="461"/>
        <end position="534"/>
    </location>
</feature>
<dbReference type="InterPro" id="IPR041469">
    <property type="entry name" value="Subtilisin-like_FN3"/>
</dbReference>
<evidence type="ECO:0000256" key="1">
    <source>
        <dbReference type="ARBA" id="ARBA00011073"/>
    </source>
</evidence>
<dbReference type="InterPro" id="IPR046450">
    <property type="entry name" value="PA_dom_sf"/>
</dbReference>
<evidence type="ECO:0000256" key="8">
    <source>
        <dbReference type="SAM" id="SignalP"/>
    </source>
</evidence>